<name>W9H7V3_9PROT</name>
<dbReference type="AlphaFoldDB" id="W9H7V3"/>
<evidence type="ECO:0000313" key="2">
    <source>
        <dbReference type="EMBL" id="EWY40767.1"/>
    </source>
</evidence>
<feature type="domain" description="HipA N-terminal subdomain 1" evidence="1">
    <location>
        <begin position="5"/>
        <end position="68"/>
    </location>
</feature>
<dbReference type="Pfam" id="PF13657">
    <property type="entry name" value="Couple_hipA"/>
    <property type="match status" value="1"/>
</dbReference>
<keyword evidence="3" id="KW-1185">Reference proteome</keyword>
<gene>
    <name evidence="2" type="ORF">N825_33095</name>
</gene>
<dbReference type="EMBL" id="AVFL01000006">
    <property type="protein sequence ID" value="EWY40767.1"/>
    <property type="molecule type" value="Genomic_DNA"/>
</dbReference>
<reference evidence="2 3" key="1">
    <citation type="submission" date="2013-08" db="EMBL/GenBank/DDBJ databases">
        <title>The genome sequence of Skermanella stibiiresistens.</title>
        <authorList>
            <person name="Zhu W."/>
            <person name="Wang G."/>
        </authorList>
    </citation>
    <scope>NUCLEOTIDE SEQUENCE [LARGE SCALE GENOMIC DNA]</scope>
    <source>
        <strain evidence="2 3">SB22</strain>
    </source>
</reference>
<dbReference type="OrthoDB" id="196808at2"/>
<dbReference type="InterPro" id="IPR017508">
    <property type="entry name" value="HipA_N1"/>
</dbReference>
<protein>
    <recommendedName>
        <fullName evidence="1">HipA N-terminal subdomain 1 domain-containing protein</fullName>
    </recommendedName>
</protein>
<evidence type="ECO:0000259" key="1">
    <source>
        <dbReference type="Pfam" id="PF13657"/>
    </source>
</evidence>
<dbReference type="RefSeq" id="WP_157619083.1">
    <property type="nucleotide sequence ID" value="NZ_AVFL01000006.1"/>
</dbReference>
<proteinExistence type="predicted"/>
<comment type="caution">
    <text evidence="2">The sequence shown here is derived from an EMBL/GenBank/DDBJ whole genome shotgun (WGS) entry which is preliminary data.</text>
</comment>
<accession>W9H7V3</accession>
<evidence type="ECO:0000313" key="3">
    <source>
        <dbReference type="Proteomes" id="UP000019486"/>
    </source>
</evidence>
<organism evidence="2 3">
    <name type="scientific">Skermanella stibiiresistens SB22</name>
    <dbReference type="NCBI Taxonomy" id="1385369"/>
    <lineage>
        <taxon>Bacteria</taxon>
        <taxon>Pseudomonadati</taxon>
        <taxon>Pseudomonadota</taxon>
        <taxon>Alphaproteobacteria</taxon>
        <taxon>Rhodospirillales</taxon>
        <taxon>Azospirillaceae</taxon>
        <taxon>Skermanella</taxon>
    </lineage>
</organism>
<dbReference type="NCBIfam" id="TIGR03071">
    <property type="entry name" value="couple_hipA"/>
    <property type="match status" value="1"/>
</dbReference>
<dbReference type="STRING" id="1385369.N825_33095"/>
<dbReference type="Proteomes" id="UP000019486">
    <property type="component" value="Unassembled WGS sequence"/>
</dbReference>
<sequence length="73" mass="7901">MSTLPIHYEHLVIGEITLSKEGPSFAYDPRWPHTRGAFPVSLGMPLGGGPFGSESLTPWLANLLPEDANLLTV</sequence>